<keyword evidence="5" id="KW-1185">Reference proteome</keyword>
<dbReference type="Gene3D" id="3.30.70.270">
    <property type="match status" value="1"/>
</dbReference>
<dbReference type="EMBL" id="AATP01000001">
    <property type="protein sequence ID" value="EAU43138.1"/>
    <property type="molecule type" value="Genomic_DNA"/>
</dbReference>
<dbReference type="InterPro" id="IPR000160">
    <property type="entry name" value="GGDEF_dom"/>
</dbReference>
<comment type="caution">
    <text evidence="4">The sequence shown here is derived from an EMBL/GenBank/DDBJ whole genome shotgun (WGS) entry which is preliminary data.</text>
</comment>
<dbReference type="SMART" id="SM00052">
    <property type="entry name" value="EAL"/>
    <property type="match status" value="1"/>
</dbReference>
<evidence type="ECO:0000259" key="2">
    <source>
        <dbReference type="PROSITE" id="PS50883"/>
    </source>
</evidence>
<dbReference type="PANTHER" id="PTHR44757:SF2">
    <property type="entry name" value="BIOFILM ARCHITECTURE MAINTENANCE PROTEIN MBAA"/>
    <property type="match status" value="1"/>
</dbReference>
<dbReference type="PANTHER" id="PTHR44757">
    <property type="entry name" value="DIGUANYLATE CYCLASE DGCP"/>
    <property type="match status" value="1"/>
</dbReference>
<dbReference type="InterPro" id="IPR029787">
    <property type="entry name" value="Nucleotide_cyclase"/>
</dbReference>
<dbReference type="NCBIfam" id="TIGR00254">
    <property type="entry name" value="GGDEF"/>
    <property type="match status" value="1"/>
</dbReference>
<dbReference type="PROSITE" id="PS50883">
    <property type="entry name" value="EAL"/>
    <property type="match status" value="1"/>
</dbReference>
<feature type="transmembrane region" description="Helical" evidence="1">
    <location>
        <begin position="197"/>
        <end position="218"/>
    </location>
</feature>
<accession>Q0G5C6</accession>
<evidence type="ECO:0000313" key="4">
    <source>
        <dbReference type="EMBL" id="EAU43138.1"/>
    </source>
</evidence>
<gene>
    <name evidence="4" type="ORF">FP2506_09851</name>
</gene>
<evidence type="ECO:0008006" key="6">
    <source>
        <dbReference type="Google" id="ProtNLM"/>
    </source>
</evidence>
<dbReference type="Proteomes" id="UP000004310">
    <property type="component" value="Unassembled WGS sequence"/>
</dbReference>
<dbReference type="InterPro" id="IPR043128">
    <property type="entry name" value="Rev_trsase/Diguanyl_cyclase"/>
</dbReference>
<name>Q0G5C6_9HYPH</name>
<dbReference type="HOGENOM" id="CLU_000445_70_49_5"/>
<proteinExistence type="predicted"/>
<evidence type="ECO:0000259" key="3">
    <source>
        <dbReference type="PROSITE" id="PS50887"/>
    </source>
</evidence>
<keyword evidence="1" id="KW-0472">Membrane</keyword>
<dbReference type="CDD" id="cd01948">
    <property type="entry name" value="EAL"/>
    <property type="match status" value="1"/>
</dbReference>
<keyword evidence="1" id="KW-0812">Transmembrane</keyword>
<dbReference type="PROSITE" id="PS50887">
    <property type="entry name" value="GGDEF"/>
    <property type="match status" value="1"/>
</dbReference>
<dbReference type="InterPro" id="IPR035919">
    <property type="entry name" value="EAL_sf"/>
</dbReference>
<dbReference type="STRING" id="217511.GCA_001463845_00731"/>
<dbReference type="Gene3D" id="3.20.20.450">
    <property type="entry name" value="EAL domain"/>
    <property type="match status" value="1"/>
</dbReference>
<dbReference type="Pfam" id="PF00990">
    <property type="entry name" value="GGDEF"/>
    <property type="match status" value="1"/>
</dbReference>
<dbReference type="SMART" id="SM00267">
    <property type="entry name" value="GGDEF"/>
    <property type="match status" value="1"/>
</dbReference>
<keyword evidence="1" id="KW-1133">Transmembrane helix</keyword>
<dbReference type="SUPFAM" id="SSF141868">
    <property type="entry name" value="EAL domain-like"/>
    <property type="match status" value="1"/>
</dbReference>
<dbReference type="InterPro" id="IPR052155">
    <property type="entry name" value="Biofilm_reg_signaling"/>
</dbReference>
<evidence type="ECO:0000313" key="5">
    <source>
        <dbReference type="Proteomes" id="UP000004310"/>
    </source>
</evidence>
<dbReference type="SUPFAM" id="SSF55073">
    <property type="entry name" value="Nucleotide cyclase"/>
    <property type="match status" value="1"/>
</dbReference>
<evidence type="ECO:0000256" key="1">
    <source>
        <dbReference type="SAM" id="Phobius"/>
    </source>
</evidence>
<sequence>MPLVLDAQREPNEQDVLYTLRQHVAVIAGGLAIACFVIVSVLFVGSAAVGNIVETEVSGRTDNFADLLLTEPGALDAFMTGISRAPDTEAMIRKVSNLSGIERFSLFDRNGNEVYQSRSERYGWLMRDRPGGMSNGDALSASIVAREGQWKVFLKNGNEPPAVIRPLVRDGERIGFLSVQPDVTADRSLYSGTLFRAFSLTGLVLLIATGVPFVAYLFRRRKIAEADAHIEFLANHDSLTQLLNRRRMQEETDRVMVTARATRERMAYVYIDLDELGEINARLGQANGDEILKVIARRIRSVCHKDDLVARIGPDDFAILRRRVSSSNDVRAFARRLSNAIGEPIEQCGERIEPSISIGCAMVPTDGRGHTELVKHAELAHCRHKASKADDLVFFEAWMDEDNHHRRLVEAQVRHAVENDGFVLHYQPLVCGTTHRVLGFEALVRLRDCDGNLISPSEFVPIAEARGYIKRIGTWVIQEAARQAAQWPDDCFVSVNLSTVQFVDGDLVSVVTDAIAKARIEGNKLELEVVESLVLDRSDDVLEQLKGLRALGIRVAMDDFGTGYSSLSYVWRFPFDKLKIDQSFMFAMARGEEKVDQLVRTIVAMGHHMGMKVVTEGVEYAEQVEMLRDCGCDQIQGYYFGKPVPASEIAFEALDHFRRNRIQPRLENDGGQHSRASA</sequence>
<feature type="domain" description="GGDEF" evidence="3">
    <location>
        <begin position="264"/>
        <end position="397"/>
    </location>
</feature>
<feature type="domain" description="EAL" evidence="2">
    <location>
        <begin position="406"/>
        <end position="657"/>
    </location>
</feature>
<feature type="transmembrane region" description="Helical" evidence="1">
    <location>
        <begin position="20"/>
        <end position="44"/>
    </location>
</feature>
<organism evidence="4 5">
    <name type="scientific">Fulvimarina pelagi HTCC2506</name>
    <dbReference type="NCBI Taxonomy" id="314231"/>
    <lineage>
        <taxon>Bacteria</taxon>
        <taxon>Pseudomonadati</taxon>
        <taxon>Pseudomonadota</taxon>
        <taxon>Alphaproteobacteria</taxon>
        <taxon>Hyphomicrobiales</taxon>
        <taxon>Aurantimonadaceae</taxon>
        <taxon>Fulvimarina</taxon>
    </lineage>
</organism>
<dbReference type="Pfam" id="PF00563">
    <property type="entry name" value="EAL"/>
    <property type="match status" value="1"/>
</dbReference>
<reference evidence="4 5" key="1">
    <citation type="journal article" date="2010" name="J. Bacteriol.">
        <title>Genome sequence of Fulvimarina pelagi HTCC2506T, a Mn(II)-oxidizing alphaproteobacterium possessing an aerobic anoxygenic photosynthetic gene cluster and Xanthorhodopsin.</title>
        <authorList>
            <person name="Kang I."/>
            <person name="Oh H.M."/>
            <person name="Lim S.I."/>
            <person name="Ferriera S."/>
            <person name="Giovannoni S.J."/>
            <person name="Cho J.C."/>
        </authorList>
    </citation>
    <scope>NUCLEOTIDE SEQUENCE [LARGE SCALE GENOMIC DNA]</scope>
    <source>
        <strain evidence="4 5">HTCC2506</strain>
    </source>
</reference>
<dbReference type="CDD" id="cd01949">
    <property type="entry name" value="GGDEF"/>
    <property type="match status" value="1"/>
</dbReference>
<dbReference type="AlphaFoldDB" id="Q0G5C6"/>
<protein>
    <recommendedName>
        <fullName evidence="6">Sensory box/GGDEF family protein</fullName>
    </recommendedName>
</protein>
<dbReference type="InterPro" id="IPR001633">
    <property type="entry name" value="EAL_dom"/>
</dbReference>
<dbReference type="eggNOG" id="COG5001">
    <property type="taxonomic scope" value="Bacteria"/>
</dbReference>